<keyword evidence="3" id="KW-1185">Reference proteome</keyword>
<dbReference type="AlphaFoldDB" id="A0A0K1JNE9"/>
<dbReference type="RefSeq" id="WP_052595783.1">
    <property type="nucleotide sequence ID" value="NZ_CP011112.1"/>
</dbReference>
<sequence>MAMINGQCECGTPLPDAARFCSGCGEPVGIQPSNDQRYNEGGLNAGRDISAGRDLIFQSQQRDPFDRVEMPYGRTDAQQIMPPDLLSIISGVIGVGTFLFSVRLPSVLAIVGILVGGAGIMFSARLMRAGRSLRDEGFDVLPFGLGLFERDSRGRVWWTTPISACPLCPEGKDSAMSVHGTTDRPSWICSLSSKHGVKFDITHMPELESTP</sequence>
<accession>A0A0K1JNE9</accession>
<keyword evidence="1" id="KW-1133">Transmembrane helix</keyword>
<evidence type="ECO:0000313" key="3">
    <source>
        <dbReference type="Proteomes" id="UP000066480"/>
    </source>
</evidence>
<name>A0A0K1JNE9_9MICO</name>
<feature type="transmembrane region" description="Helical" evidence="1">
    <location>
        <begin position="106"/>
        <end position="124"/>
    </location>
</feature>
<evidence type="ECO:0000256" key="1">
    <source>
        <dbReference type="SAM" id="Phobius"/>
    </source>
</evidence>
<gene>
    <name evidence="2" type="ORF">VV02_24155</name>
</gene>
<dbReference type="EMBL" id="CP011112">
    <property type="protein sequence ID" value="AKU18221.1"/>
    <property type="molecule type" value="Genomic_DNA"/>
</dbReference>
<evidence type="ECO:0008006" key="4">
    <source>
        <dbReference type="Google" id="ProtNLM"/>
    </source>
</evidence>
<protein>
    <recommendedName>
        <fullName evidence="4">Zinc-ribbon domain-containing protein</fullName>
    </recommendedName>
</protein>
<organism evidence="2 3">
    <name type="scientific">Luteipulveratus mongoliensis</name>
    <dbReference type="NCBI Taxonomy" id="571913"/>
    <lineage>
        <taxon>Bacteria</taxon>
        <taxon>Bacillati</taxon>
        <taxon>Actinomycetota</taxon>
        <taxon>Actinomycetes</taxon>
        <taxon>Micrococcales</taxon>
        <taxon>Dermacoccaceae</taxon>
        <taxon>Luteipulveratus</taxon>
    </lineage>
</organism>
<dbReference type="OrthoDB" id="9151736at2"/>
<dbReference type="Proteomes" id="UP000066480">
    <property type="component" value="Chromosome"/>
</dbReference>
<reference evidence="2 3" key="1">
    <citation type="submission" date="2015-03" db="EMBL/GenBank/DDBJ databases">
        <title>Luteipulveratus halotolerans sp. nov., a novel actinobacterium (Dermacoccaceae) from Sarawak, Malaysia.</title>
        <authorList>
            <person name="Juboi H."/>
            <person name="Basik A."/>
            <person name="Shamsul S.S."/>
            <person name="Arnold P."/>
            <person name="Schmitt E.K."/>
            <person name="Sanglier J.-J."/>
            <person name="Yeo T."/>
        </authorList>
    </citation>
    <scope>NUCLEOTIDE SEQUENCE [LARGE SCALE GENOMIC DNA]</scope>
    <source>
        <strain evidence="2 3">MN07-A0370</strain>
    </source>
</reference>
<dbReference type="KEGG" id="lmoi:VV02_24155"/>
<keyword evidence="1" id="KW-0472">Membrane</keyword>
<feature type="transmembrane region" description="Helical" evidence="1">
    <location>
        <begin position="80"/>
        <end position="100"/>
    </location>
</feature>
<keyword evidence="1" id="KW-0812">Transmembrane</keyword>
<evidence type="ECO:0000313" key="2">
    <source>
        <dbReference type="EMBL" id="AKU18221.1"/>
    </source>
</evidence>
<proteinExistence type="predicted"/>